<name>A0AAD8VAH0_9PEZI</name>
<gene>
    <name evidence="1" type="ORF">LY79DRAFT_208351</name>
</gene>
<keyword evidence="2" id="KW-1185">Reference proteome</keyword>
<proteinExistence type="predicted"/>
<evidence type="ECO:0000313" key="1">
    <source>
        <dbReference type="EMBL" id="KAK1599104.1"/>
    </source>
</evidence>
<dbReference type="EMBL" id="JAHLJV010000003">
    <property type="protein sequence ID" value="KAK1599104.1"/>
    <property type="molecule type" value="Genomic_DNA"/>
</dbReference>
<dbReference type="GeneID" id="85435758"/>
<dbReference type="AlphaFoldDB" id="A0AAD8VAH0"/>
<accession>A0AAD8VAH0</accession>
<dbReference type="Proteomes" id="UP001230504">
    <property type="component" value="Unassembled WGS sequence"/>
</dbReference>
<dbReference type="RefSeq" id="XP_060419766.1">
    <property type="nucleotide sequence ID" value="XM_060551518.1"/>
</dbReference>
<reference evidence="1" key="1">
    <citation type="submission" date="2021-06" db="EMBL/GenBank/DDBJ databases">
        <title>Comparative genomics, transcriptomics and evolutionary studies reveal genomic signatures of adaptation to plant cell wall in hemibiotrophic fungi.</title>
        <authorList>
            <consortium name="DOE Joint Genome Institute"/>
            <person name="Baroncelli R."/>
            <person name="Diaz J.F."/>
            <person name="Benocci T."/>
            <person name="Peng M."/>
            <person name="Battaglia E."/>
            <person name="Haridas S."/>
            <person name="Andreopoulos W."/>
            <person name="Labutti K."/>
            <person name="Pangilinan J."/>
            <person name="Floch G.L."/>
            <person name="Makela M.R."/>
            <person name="Henrissat B."/>
            <person name="Grigoriev I.V."/>
            <person name="Crouch J.A."/>
            <person name="De Vries R.P."/>
            <person name="Sukno S.A."/>
            <person name="Thon M.R."/>
        </authorList>
    </citation>
    <scope>NUCLEOTIDE SEQUENCE</scope>
    <source>
        <strain evidence="1">CBS 125086</strain>
    </source>
</reference>
<comment type="caution">
    <text evidence="1">The sequence shown here is derived from an EMBL/GenBank/DDBJ whole genome shotgun (WGS) entry which is preliminary data.</text>
</comment>
<organism evidence="1 2">
    <name type="scientific">Colletotrichum navitas</name>
    <dbReference type="NCBI Taxonomy" id="681940"/>
    <lineage>
        <taxon>Eukaryota</taxon>
        <taxon>Fungi</taxon>
        <taxon>Dikarya</taxon>
        <taxon>Ascomycota</taxon>
        <taxon>Pezizomycotina</taxon>
        <taxon>Sordariomycetes</taxon>
        <taxon>Hypocreomycetidae</taxon>
        <taxon>Glomerellales</taxon>
        <taxon>Glomerellaceae</taxon>
        <taxon>Colletotrichum</taxon>
        <taxon>Colletotrichum graminicola species complex</taxon>
    </lineage>
</organism>
<sequence>MSTPHPPKRFVLRRSQVSTMNDACFHVWPGLVCQWRYVCVLKRELVYDVHKIASINLAMYHEPGIAKAYLKLQIDKCQIPSLALHLPLTTNQCFEGTWSIYEKQRRDCWSGACWHRWVVSQGVGATGIILHYVGNLYKSLGCMANATAIVNESDGSC</sequence>
<evidence type="ECO:0000313" key="2">
    <source>
        <dbReference type="Proteomes" id="UP001230504"/>
    </source>
</evidence>
<protein>
    <submittedName>
        <fullName evidence="1">Uncharacterized protein</fullName>
    </submittedName>
</protein>